<organism evidence="1 2">
    <name type="scientific">Porphyromonas gingivicanis</name>
    <dbReference type="NCBI Taxonomy" id="266762"/>
    <lineage>
        <taxon>Bacteria</taxon>
        <taxon>Pseudomonadati</taxon>
        <taxon>Bacteroidota</taxon>
        <taxon>Bacteroidia</taxon>
        <taxon>Bacteroidales</taxon>
        <taxon>Porphyromonadaceae</taxon>
        <taxon>Porphyromonas</taxon>
    </lineage>
</organism>
<proteinExistence type="predicted"/>
<evidence type="ECO:0000313" key="2">
    <source>
        <dbReference type="Proteomes" id="UP000030134"/>
    </source>
</evidence>
<sequence>MKKTSIDKADARAFASPKEKDINMTIDGETFSLHIEASAEALYRSSAGDFNKTIERFRAIFPPDTPGISEGHYRLMAGLEFALLYKKEVELRDAAPVEQRLEALCSEAEEFLQQQEQDELWQALTQEYLAQRK</sequence>
<dbReference type="EMBL" id="JQZW01000013">
    <property type="protein sequence ID" value="KGN97360.1"/>
    <property type="molecule type" value="Genomic_DNA"/>
</dbReference>
<accession>A0A0A2G4W0</accession>
<dbReference type="RefSeq" id="WP_036884793.1">
    <property type="nucleotide sequence ID" value="NZ_JQZW01000013.1"/>
</dbReference>
<comment type="caution">
    <text evidence="1">The sequence shown here is derived from an EMBL/GenBank/DDBJ whole genome shotgun (WGS) entry which is preliminary data.</text>
</comment>
<protein>
    <recommendedName>
        <fullName evidence="3">Cell division protein ZapA</fullName>
    </recommendedName>
</protein>
<dbReference type="AlphaFoldDB" id="A0A0A2G4W0"/>
<dbReference type="Proteomes" id="UP000030134">
    <property type="component" value="Unassembled WGS sequence"/>
</dbReference>
<dbReference type="OrthoDB" id="9950206at2"/>
<keyword evidence="2" id="KW-1185">Reference proteome</keyword>
<reference evidence="1 2" key="1">
    <citation type="submission" date="2014-08" db="EMBL/GenBank/DDBJ databases">
        <title>Porphyromonas gingivicanis strain:COT-022_OH1391 Genome sequencing.</title>
        <authorList>
            <person name="Wallis C."/>
            <person name="Deusch O."/>
            <person name="O'Flynn C."/>
            <person name="Davis I."/>
            <person name="Jospin G."/>
            <person name="Darling A.E."/>
            <person name="Coil D.A."/>
            <person name="Alexiev A."/>
            <person name="Horsfall A."/>
            <person name="Kirkwood N."/>
            <person name="Harris S."/>
            <person name="Eisen J.A."/>
        </authorList>
    </citation>
    <scope>NUCLEOTIDE SEQUENCE [LARGE SCALE GENOMIC DNA]</scope>
    <source>
        <strain evidence="2">COT-022 OH1391</strain>
    </source>
</reference>
<evidence type="ECO:0000313" key="1">
    <source>
        <dbReference type="EMBL" id="KGN97360.1"/>
    </source>
</evidence>
<gene>
    <name evidence="1" type="ORF">HQ36_07320</name>
</gene>
<name>A0A0A2G4W0_9PORP</name>
<evidence type="ECO:0008006" key="3">
    <source>
        <dbReference type="Google" id="ProtNLM"/>
    </source>
</evidence>
<dbReference type="STRING" id="266762.HQ36_07320"/>